<evidence type="ECO:0000313" key="2">
    <source>
        <dbReference type="EMBL" id="OJG09147.1"/>
    </source>
</evidence>
<comment type="caution">
    <text evidence="2">The sequence shown here is derived from an EMBL/GenBank/DDBJ whole genome shotgun (WGS) entry which is preliminary data.</text>
</comment>
<accession>A0A1L8QNV2</accession>
<feature type="transmembrane region" description="Helical" evidence="1">
    <location>
        <begin position="229"/>
        <end position="255"/>
    </location>
</feature>
<dbReference type="Proteomes" id="UP000182149">
    <property type="component" value="Unassembled WGS sequence"/>
</dbReference>
<keyword evidence="1" id="KW-1133">Transmembrane helix</keyword>
<feature type="transmembrane region" description="Helical" evidence="1">
    <location>
        <begin position="188"/>
        <end position="217"/>
    </location>
</feature>
<dbReference type="EMBL" id="JXKD01000020">
    <property type="protein sequence ID" value="OJG09147.1"/>
    <property type="molecule type" value="Genomic_DNA"/>
</dbReference>
<feature type="transmembrane region" description="Helical" evidence="1">
    <location>
        <begin position="159"/>
        <end position="176"/>
    </location>
</feature>
<keyword evidence="1" id="KW-0472">Membrane</keyword>
<evidence type="ECO:0008006" key="4">
    <source>
        <dbReference type="Google" id="ProtNLM"/>
    </source>
</evidence>
<feature type="transmembrane region" description="Helical" evidence="1">
    <location>
        <begin position="275"/>
        <end position="296"/>
    </location>
</feature>
<sequence>MLFLRGILMNKFIFNQKYPFILLFVSFIFIMPQIITKSMVIGSDAIFHFNRFFETSEQIKNGNLQYFISIYGFQQSGRIVNALYSPFVAYLNGVLVLIADNWFTYQIITNFILYNIAGFSMYHFLRSGHVDHRKSLLGSLLYMCTFSILYWSTRQGFSSWGAAVMPMCFSLIFYVLEEKKVPTFKLGIYVALLVQIHMLSAFITVLIFIPVFFFAFYKSTSKKNFLTDLISAIILFTLLTFNIWTAYITIASNNILIQPFVNKTMSLNTIDKNSYYWLINPCSLLIILIFTIIFFIKKWKHHSTESKMIFIIMMIFMLLSTSIIPWDTLIEKRFFIAELIQFPFRFFTPVTIFILYLFFKISDFKKIAKIFVLLGILQVVILMFVTLSAWSSNDDFILSGPKTVFKEENVKKIKKAFFSKNKGEALEVVMKSTPDYLPFYENENFKNIHELNAYELYKNNIINKNQYFKKSIVKSKLVVKEINFSEEFIEFPVIIYAGTRLTTMGTELASDQYSLSVIGTPIINREYVNNNQIEIEYNNKFNDLSIYLTLIMWGIVIIIGIYVKLNYFV</sequence>
<feature type="transmembrane region" description="Helical" evidence="1">
    <location>
        <begin position="105"/>
        <end position="124"/>
    </location>
</feature>
<feature type="transmembrane region" description="Helical" evidence="1">
    <location>
        <begin position="367"/>
        <end position="390"/>
    </location>
</feature>
<name>A0A1L8QNV2_9ENTE</name>
<gene>
    <name evidence="2" type="ORF">RU93_GL001218</name>
</gene>
<keyword evidence="3" id="KW-1185">Reference proteome</keyword>
<protein>
    <recommendedName>
        <fullName evidence="4">Membrane protein 6-pyruvoyl-tetrahydropterin synthase-related domain-containing protein</fullName>
    </recommendedName>
</protein>
<reference evidence="2 3" key="1">
    <citation type="submission" date="2014-12" db="EMBL/GenBank/DDBJ databases">
        <title>Draft genome sequences of 29 type strains of Enterococci.</title>
        <authorList>
            <person name="Zhong Z."/>
            <person name="Sun Z."/>
            <person name="Liu W."/>
            <person name="Zhang W."/>
            <person name="Zhang H."/>
        </authorList>
    </citation>
    <scope>NUCLEOTIDE SEQUENCE [LARGE SCALE GENOMIC DNA]</scope>
    <source>
        <strain evidence="2 3">DSM 17690</strain>
    </source>
</reference>
<feature type="transmembrane region" description="Helical" evidence="1">
    <location>
        <begin position="20"/>
        <end position="41"/>
    </location>
</feature>
<dbReference type="STRING" id="328396.RU93_GL001218"/>
<proteinExistence type="predicted"/>
<feature type="transmembrane region" description="Helical" evidence="1">
    <location>
        <begin position="308"/>
        <end position="330"/>
    </location>
</feature>
<keyword evidence="1" id="KW-0812">Transmembrane</keyword>
<feature type="transmembrane region" description="Helical" evidence="1">
    <location>
        <begin position="136"/>
        <end position="153"/>
    </location>
</feature>
<dbReference type="AlphaFoldDB" id="A0A1L8QNV2"/>
<evidence type="ECO:0000256" key="1">
    <source>
        <dbReference type="SAM" id="Phobius"/>
    </source>
</evidence>
<feature type="transmembrane region" description="Helical" evidence="1">
    <location>
        <begin position="544"/>
        <end position="563"/>
    </location>
</feature>
<feature type="transmembrane region" description="Helical" evidence="1">
    <location>
        <begin position="342"/>
        <end position="361"/>
    </location>
</feature>
<evidence type="ECO:0000313" key="3">
    <source>
        <dbReference type="Proteomes" id="UP000182149"/>
    </source>
</evidence>
<feature type="transmembrane region" description="Helical" evidence="1">
    <location>
        <begin position="79"/>
        <end position="99"/>
    </location>
</feature>
<organism evidence="2 3">
    <name type="scientific">Enterococcus aquimarinus</name>
    <dbReference type="NCBI Taxonomy" id="328396"/>
    <lineage>
        <taxon>Bacteria</taxon>
        <taxon>Bacillati</taxon>
        <taxon>Bacillota</taxon>
        <taxon>Bacilli</taxon>
        <taxon>Lactobacillales</taxon>
        <taxon>Enterococcaceae</taxon>
        <taxon>Enterococcus</taxon>
    </lineage>
</organism>